<keyword evidence="2" id="KW-1185">Reference proteome</keyword>
<sequence>MTMLNHLSAFADRAIRATVPASPSYAVSLIDRCSGRPHMISGIPLVLISREPVETSRELMRNRDPSRWDTFIERMDEKGNRQ</sequence>
<evidence type="ECO:0000313" key="1">
    <source>
        <dbReference type="EMBL" id="MDT1061718.1"/>
    </source>
</evidence>
<dbReference type="Proteomes" id="UP001251085">
    <property type="component" value="Unassembled WGS sequence"/>
</dbReference>
<dbReference type="RefSeq" id="WP_311758818.1">
    <property type="nucleotide sequence ID" value="NZ_JAVRQI010000005.1"/>
</dbReference>
<reference evidence="2" key="1">
    <citation type="submission" date="2023-07" db="EMBL/GenBank/DDBJ databases">
        <title>Characterization of two Paracoccaceae strains isolated from Phycosphere and proposal of Xinfangfangia lacusdiani sp. nov.</title>
        <authorList>
            <person name="Deng Y."/>
            <person name="Zhang Y.Q."/>
        </authorList>
    </citation>
    <scope>NUCLEOTIDE SEQUENCE [LARGE SCALE GENOMIC DNA]</scope>
    <source>
        <strain evidence="2">CPCC 101403</strain>
    </source>
</reference>
<name>A0ABU3EBX5_9RHOB</name>
<comment type="caution">
    <text evidence="1">The sequence shown here is derived from an EMBL/GenBank/DDBJ whole genome shotgun (WGS) entry which is preliminary data.</text>
</comment>
<accession>A0ABU3EBX5</accession>
<proteinExistence type="predicted"/>
<gene>
    <name evidence="1" type="ORF">RM190_07595</name>
</gene>
<organism evidence="1 2">
    <name type="scientific">Paracoccus broussonetiae</name>
    <dbReference type="NCBI Taxonomy" id="3075834"/>
    <lineage>
        <taxon>Bacteria</taxon>
        <taxon>Pseudomonadati</taxon>
        <taxon>Pseudomonadota</taxon>
        <taxon>Alphaproteobacteria</taxon>
        <taxon>Rhodobacterales</taxon>
        <taxon>Paracoccaceae</taxon>
        <taxon>Paracoccus</taxon>
    </lineage>
</organism>
<dbReference type="EMBL" id="JAVRQI010000005">
    <property type="protein sequence ID" value="MDT1061718.1"/>
    <property type="molecule type" value="Genomic_DNA"/>
</dbReference>
<evidence type="ECO:0000313" key="2">
    <source>
        <dbReference type="Proteomes" id="UP001251085"/>
    </source>
</evidence>
<protein>
    <submittedName>
        <fullName evidence="1">Uncharacterized protein</fullName>
    </submittedName>
</protein>